<dbReference type="InterPro" id="IPR006461">
    <property type="entry name" value="PLAC_motif_containing"/>
</dbReference>
<protein>
    <submittedName>
        <fullName evidence="2">Uncharacterized protein</fullName>
    </submittedName>
</protein>
<dbReference type="Pfam" id="PF04749">
    <property type="entry name" value="PLAC8"/>
    <property type="match status" value="1"/>
</dbReference>
<dbReference type="EMBL" id="HBGB01026714">
    <property type="protein sequence ID" value="CAD9060478.1"/>
    <property type="molecule type" value="Transcribed_RNA"/>
</dbReference>
<reference evidence="2" key="1">
    <citation type="submission" date="2021-01" db="EMBL/GenBank/DDBJ databases">
        <authorList>
            <person name="Corre E."/>
            <person name="Pelletier E."/>
            <person name="Niang G."/>
            <person name="Scheremetjew M."/>
            <person name="Finn R."/>
            <person name="Kale V."/>
            <person name="Holt S."/>
            <person name="Cochrane G."/>
            <person name="Meng A."/>
            <person name="Brown T."/>
            <person name="Cohen L."/>
        </authorList>
    </citation>
    <scope>NUCLEOTIDE SEQUENCE</scope>
    <source>
        <strain evidence="2">CCMP3346</strain>
    </source>
</reference>
<evidence type="ECO:0000256" key="1">
    <source>
        <dbReference type="SAM" id="Phobius"/>
    </source>
</evidence>
<feature type="transmembrane region" description="Helical" evidence="1">
    <location>
        <begin position="99"/>
        <end position="125"/>
    </location>
</feature>
<keyword evidence="1" id="KW-1133">Transmembrane helix</keyword>
<evidence type="ECO:0000313" key="2">
    <source>
        <dbReference type="EMBL" id="CAD9060478.1"/>
    </source>
</evidence>
<organism evidence="2">
    <name type="scientific">Vitrella brassicaformis</name>
    <dbReference type="NCBI Taxonomy" id="1169539"/>
    <lineage>
        <taxon>Eukaryota</taxon>
        <taxon>Sar</taxon>
        <taxon>Alveolata</taxon>
        <taxon>Colpodellida</taxon>
        <taxon>Vitrellaceae</taxon>
        <taxon>Vitrella</taxon>
    </lineage>
</organism>
<dbReference type="PANTHER" id="PTHR15907">
    <property type="entry name" value="DUF614 FAMILY PROTEIN-RELATED"/>
    <property type="match status" value="1"/>
</dbReference>
<proteinExistence type="predicted"/>
<accession>A0A7S1K198</accession>
<gene>
    <name evidence="2" type="ORF">VBRA1451_LOCUS15548</name>
</gene>
<keyword evidence="1" id="KW-0812">Transmembrane</keyword>
<name>A0A7S1K198_9ALVE</name>
<dbReference type="AlphaFoldDB" id="A0A7S1K198"/>
<keyword evidence="1" id="KW-0472">Membrane</keyword>
<feature type="transmembrane region" description="Helical" evidence="1">
    <location>
        <begin position="181"/>
        <end position="209"/>
    </location>
</feature>
<sequence>METGQVELVQQRATAPVAPPPPHVRPPGENLPLLVVGPGDDIGEAQDQAWRGRWSDGLCDCFSDWPSCLLGWLGSFCGLGYMKAWGLGETKILSLRVGLLVFIGFPLFGFAVYMVITICMMIWIITTEESIAAHDDGQLVPGRSHNNHTVFDHSALVNQTHYHGNGTAAAHEPPFDSDFPFIALAMLWIVRPVIWILVWVVVFVVALVYRTKLRRHYDIEAGDSCGDCCMVFWCWPCSICQEYRHVMRARGYKRDLAPPGEARMVALQPGTRFVYARPQPYAPHEDTTEATIPSSGRMG</sequence>
<dbReference type="NCBIfam" id="TIGR01571">
    <property type="entry name" value="A_thal_Cys_rich"/>
    <property type="match status" value="1"/>
</dbReference>